<keyword evidence="3" id="KW-0853">WD repeat</keyword>
<evidence type="ECO:0000256" key="2">
    <source>
        <dbReference type="ARBA" id="ARBA00022490"/>
    </source>
</evidence>
<dbReference type="SUPFAM" id="SSF50978">
    <property type="entry name" value="WD40 repeat-like"/>
    <property type="match status" value="1"/>
</dbReference>
<feature type="region of interest" description="Disordered" evidence="5">
    <location>
        <begin position="245"/>
        <end position="268"/>
    </location>
</feature>
<reference evidence="6 7" key="1">
    <citation type="journal article" date="2004" name="Science">
        <title>The genome of the diatom Thalassiosira pseudonana: ecology, evolution, and metabolism.</title>
        <authorList>
            <person name="Armbrust E.V."/>
            <person name="Berges J.A."/>
            <person name="Bowler C."/>
            <person name="Green B.R."/>
            <person name="Martinez D."/>
            <person name="Putnam N.H."/>
            <person name="Zhou S."/>
            <person name="Allen A.E."/>
            <person name="Apt K.E."/>
            <person name="Bechner M."/>
            <person name="Brzezinski M.A."/>
            <person name="Chaal B.K."/>
            <person name="Chiovitti A."/>
            <person name="Davis A.K."/>
            <person name="Demarest M.S."/>
            <person name="Detter J.C."/>
            <person name="Glavina T."/>
            <person name="Goodstein D."/>
            <person name="Hadi M.Z."/>
            <person name="Hellsten U."/>
            <person name="Hildebrand M."/>
            <person name="Jenkins B.D."/>
            <person name="Jurka J."/>
            <person name="Kapitonov V.V."/>
            <person name="Kroger N."/>
            <person name="Lau W.W."/>
            <person name="Lane T.W."/>
            <person name="Larimer F.W."/>
            <person name="Lippmeier J.C."/>
            <person name="Lucas S."/>
            <person name="Medina M."/>
            <person name="Montsant A."/>
            <person name="Obornik M."/>
            <person name="Parker M.S."/>
            <person name="Palenik B."/>
            <person name="Pazour G.J."/>
            <person name="Richardson P.M."/>
            <person name="Rynearson T.A."/>
            <person name="Saito M.A."/>
            <person name="Schwartz D.C."/>
            <person name="Thamatrakoln K."/>
            <person name="Valentin K."/>
            <person name="Vardi A."/>
            <person name="Wilkerson F.P."/>
            <person name="Rokhsar D.S."/>
        </authorList>
    </citation>
    <scope>NUCLEOTIDE SEQUENCE [LARGE SCALE GENOMIC DNA]</scope>
    <source>
        <strain evidence="6 7">CCMP1335</strain>
    </source>
</reference>
<dbReference type="InterPro" id="IPR050687">
    <property type="entry name" value="Dynein_IC"/>
</dbReference>
<dbReference type="PANTHER" id="PTHR12442">
    <property type="entry name" value="DYNEIN INTERMEDIATE CHAIN"/>
    <property type="match status" value="1"/>
</dbReference>
<dbReference type="STRING" id="35128.B8C4R0"/>
<gene>
    <name evidence="6" type="primary">DIC1</name>
    <name evidence="6" type="ORF">THAPSDRAFT_269188</name>
</gene>
<dbReference type="InterPro" id="IPR015943">
    <property type="entry name" value="WD40/YVTN_repeat-like_dom_sf"/>
</dbReference>
<dbReference type="GO" id="GO:0010970">
    <property type="term" value="P:transport along microtubule"/>
    <property type="evidence" value="ECO:0000318"/>
    <property type="project" value="GO_Central"/>
</dbReference>
<keyword evidence="7" id="KW-1185">Reference proteome</keyword>
<protein>
    <submittedName>
        <fullName evidence="6">Cytoplasmic dynein intermediate chain-like protein</fullName>
    </submittedName>
</protein>
<dbReference type="Proteomes" id="UP000001449">
    <property type="component" value="Chromosome 6"/>
</dbReference>
<evidence type="ECO:0000313" key="6">
    <source>
        <dbReference type="EMBL" id="EED91367.1"/>
    </source>
</evidence>
<dbReference type="KEGG" id="tps:THAPSDRAFT_269188"/>
<sequence length="411" mass="43949">MKRRRNKKSQQEAPYQQGGFFTTKSTYEFARLTQGRDVTDIEWCPSHKEWVLASYNSVSVGLGGGGGGGGSGIISIYNLLMPERPEHIFCSGCPILHSQFHPTEHPKLVLGGASSGQILVWDARVGRYPVQRSSVTSGGHDCELVGMKVLSDGGAAGGGAGGSMSTSKLVTASSDGKINYWSVSNLREPVEYVTVNANLSFVRTLYSGGGGGLATTASPLDDELDNLEEEKVDMGHYGMVTSVSTRPYMTPSNTPRSSKESTDASSGGMSKGFLRGAGGLVVTTGVDWSTKLWAPAYSDLPLMSFLSSSYDYMCDVQWSPVHPSVFATASSNGTLSLWNLATSLDQPVTGGDSSRRGLNRLKWSADGRRMAVASGDKLHVLGVGEDIWKSKGDEESRVMNNLVSRGFIQEV</sequence>
<name>B8C4R0_THAPS</name>
<evidence type="ECO:0000256" key="4">
    <source>
        <dbReference type="ARBA" id="ARBA00022737"/>
    </source>
</evidence>
<keyword evidence="4" id="KW-0677">Repeat</keyword>
<evidence type="ECO:0000256" key="3">
    <source>
        <dbReference type="ARBA" id="ARBA00022574"/>
    </source>
</evidence>
<evidence type="ECO:0000313" key="7">
    <source>
        <dbReference type="Proteomes" id="UP000001449"/>
    </source>
</evidence>
<dbReference type="HOGENOM" id="CLU_012999_0_1_1"/>
<comment type="subcellular location">
    <subcellularLocation>
        <location evidence="1">Cytoplasm</location>
    </subcellularLocation>
</comment>
<dbReference type="eggNOG" id="KOG1587">
    <property type="taxonomic scope" value="Eukaryota"/>
</dbReference>
<dbReference type="Gene3D" id="2.130.10.10">
    <property type="entry name" value="YVTN repeat-like/Quinoprotein amine dehydrogenase"/>
    <property type="match status" value="2"/>
</dbReference>
<dbReference type="PANTHER" id="PTHR12442:SF22">
    <property type="entry name" value="CYTOPLASMIC DYNEIN 1 INTERMEDIATE CHAIN-RELATED"/>
    <property type="match status" value="1"/>
</dbReference>
<dbReference type="PaxDb" id="35128-Thaps269188"/>
<accession>B8C4R0</accession>
<dbReference type="EMBL" id="CM000643">
    <property type="protein sequence ID" value="EED91367.1"/>
    <property type="molecule type" value="Genomic_DNA"/>
</dbReference>
<dbReference type="InParanoid" id="B8C4R0"/>
<evidence type="ECO:0000256" key="5">
    <source>
        <dbReference type="SAM" id="MobiDB-lite"/>
    </source>
</evidence>
<proteinExistence type="predicted"/>
<dbReference type="InterPro" id="IPR036322">
    <property type="entry name" value="WD40_repeat_dom_sf"/>
</dbReference>
<dbReference type="RefSeq" id="XP_002291260.1">
    <property type="nucleotide sequence ID" value="XM_002291224.1"/>
</dbReference>
<dbReference type="GO" id="GO:0005868">
    <property type="term" value="C:cytoplasmic dynein complex"/>
    <property type="evidence" value="ECO:0000318"/>
    <property type="project" value="GO_Central"/>
</dbReference>
<reference evidence="6 7" key="2">
    <citation type="journal article" date="2008" name="Nature">
        <title>The Phaeodactylum genome reveals the evolutionary history of diatom genomes.</title>
        <authorList>
            <person name="Bowler C."/>
            <person name="Allen A.E."/>
            <person name="Badger J.H."/>
            <person name="Grimwood J."/>
            <person name="Jabbari K."/>
            <person name="Kuo A."/>
            <person name="Maheswari U."/>
            <person name="Martens C."/>
            <person name="Maumus F."/>
            <person name="Otillar R.P."/>
            <person name="Rayko E."/>
            <person name="Salamov A."/>
            <person name="Vandepoele K."/>
            <person name="Beszteri B."/>
            <person name="Gruber A."/>
            <person name="Heijde M."/>
            <person name="Katinka M."/>
            <person name="Mock T."/>
            <person name="Valentin K."/>
            <person name="Verret F."/>
            <person name="Berges J.A."/>
            <person name="Brownlee C."/>
            <person name="Cadoret J.P."/>
            <person name="Chiovitti A."/>
            <person name="Choi C.J."/>
            <person name="Coesel S."/>
            <person name="De Martino A."/>
            <person name="Detter J.C."/>
            <person name="Durkin C."/>
            <person name="Falciatore A."/>
            <person name="Fournet J."/>
            <person name="Haruta M."/>
            <person name="Huysman M.J."/>
            <person name="Jenkins B.D."/>
            <person name="Jiroutova K."/>
            <person name="Jorgensen R.E."/>
            <person name="Joubert Y."/>
            <person name="Kaplan A."/>
            <person name="Kroger N."/>
            <person name="Kroth P.G."/>
            <person name="La Roche J."/>
            <person name="Lindquist E."/>
            <person name="Lommer M."/>
            <person name="Martin-Jezequel V."/>
            <person name="Lopez P.J."/>
            <person name="Lucas S."/>
            <person name="Mangogna M."/>
            <person name="McGinnis K."/>
            <person name="Medlin L.K."/>
            <person name="Montsant A."/>
            <person name="Oudot-Le Secq M.P."/>
            <person name="Napoli C."/>
            <person name="Obornik M."/>
            <person name="Parker M.S."/>
            <person name="Petit J.L."/>
            <person name="Porcel B.M."/>
            <person name="Poulsen N."/>
            <person name="Robison M."/>
            <person name="Rychlewski L."/>
            <person name="Rynearson T.A."/>
            <person name="Schmutz J."/>
            <person name="Shapiro H."/>
            <person name="Siaut M."/>
            <person name="Stanley M."/>
            <person name="Sussman M.R."/>
            <person name="Taylor A.R."/>
            <person name="Vardi A."/>
            <person name="von Dassow P."/>
            <person name="Vyverman W."/>
            <person name="Willis A."/>
            <person name="Wyrwicz L.S."/>
            <person name="Rokhsar D.S."/>
            <person name="Weissenbach J."/>
            <person name="Armbrust E.V."/>
            <person name="Green B.R."/>
            <person name="Van de Peer Y."/>
            <person name="Grigoriev I.V."/>
        </authorList>
    </citation>
    <scope>NUCLEOTIDE SEQUENCE [LARGE SCALE GENOMIC DNA]</scope>
    <source>
        <strain evidence="6 7">CCMP1335</strain>
    </source>
</reference>
<dbReference type="GO" id="GO:0045503">
    <property type="term" value="F:dynein light chain binding"/>
    <property type="evidence" value="ECO:0000318"/>
    <property type="project" value="GO_Central"/>
</dbReference>
<dbReference type="GeneID" id="7446560"/>
<dbReference type="GO" id="GO:0045504">
    <property type="term" value="F:dynein heavy chain binding"/>
    <property type="evidence" value="ECO:0000318"/>
    <property type="project" value="GO_Central"/>
</dbReference>
<evidence type="ECO:0000256" key="1">
    <source>
        <dbReference type="ARBA" id="ARBA00004496"/>
    </source>
</evidence>
<feature type="compositionally biased region" description="Polar residues" evidence="5">
    <location>
        <begin position="245"/>
        <end position="256"/>
    </location>
</feature>
<dbReference type="SMART" id="SM00320">
    <property type="entry name" value="WD40"/>
    <property type="match status" value="5"/>
</dbReference>
<organism evidence="6 7">
    <name type="scientific">Thalassiosira pseudonana</name>
    <name type="common">Marine diatom</name>
    <name type="synonym">Cyclotella nana</name>
    <dbReference type="NCBI Taxonomy" id="35128"/>
    <lineage>
        <taxon>Eukaryota</taxon>
        <taxon>Sar</taxon>
        <taxon>Stramenopiles</taxon>
        <taxon>Ochrophyta</taxon>
        <taxon>Bacillariophyta</taxon>
        <taxon>Coscinodiscophyceae</taxon>
        <taxon>Thalassiosirophycidae</taxon>
        <taxon>Thalassiosirales</taxon>
        <taxon>Thalassiosiraceae</taxon>
        <taxon>Thalassiosira</taxon>
    </lineage>
</organism>
<keyword evidence="2" id="KW-0963">Cytoplasm</keyword>
<dbReference type="InterPro" id="IPR001680">
    <property type="entry name" value="WD40_rpt"/>
</dbReference>
<dbReference type="AlphaFoldDB" id="B8C4R0"/>
<dbReference type="GO" id="GO:0005737">
    <property type="term" value="C:cytoplasm"/>
    <property type="evidence" value="ECO:0007669"/>
    <property type="project" value="UniProtKB-SubCell"/>
</dbReference>